<dbReference type="AlphaFoldDB" id="A0A975GHX8"/>
<organism evidence="1 2">
    <name type="scientific">Desulfonema limicola</name>
    <dbReference type="NCBI Taxonomy" id="45656"/>
    <lineage>
        <taxon>Bacteria</taxon>
        <taxon>Pseudomonadati</taxon>
        <taxon>Thermodesulfobacteriota</taxon>
        <taxon>Desulfobacteria</taxon>
        <taxon>Desulfobacterales</taxon>
        <taxon>Desulfococcaceae</taxon>
        <taxon>Desulfonema</taxon>
    </lineage>
</organism>
<proteinExistence type="predicted"/>
<dbReference type="RefSeq" id="WP_207687262.1">
    <property type="nucleotide sequence ID" value="NZ_CP061799.1"/>
</dbReference>
<gene>
    <name evidence="1" type="ORF">dnl_35240</name>
</gene>
<sequence>MLKKTMIIDLETSFCARRKKDIQEITLRSGRMISAKSDNNQDILEIREPGGQMIVKMRLTDTGPVMVIEGTRLELKSAESIALQSKKIEIDALEEAVIKSRGKLEINSSKEMKVKSDDDLRLTGKIIHIN</sequence>
<name>A0A975GHX8_9BACT</name>
<keyword evidence="2" id="KW-1185">Reference proteome</keyword>
<accession>A0A975GHX8</accession>
<dbReference type="KEGG" id="dli:dnl_35240"/>
<evidence type="ECO:0000313" key="2">
    <source>
        <dbReference type="Proteomes" id="UP000663720"/>
    </source>
</evidence>
<dbReference type="Proteomes" id="UP000663720">
    <property type="component" value="Chromosome"/>
</dbReference>
<reference evidence="1" key="1">
    <citation type="journal article" date="2021" name="Microb. Physiol.">
        <title>Proteogenomic Insights into the Physiology of Marine, Sulfate-Reducing, Filamentous Desulfonema limicola and Desulfonema magnum.</title>
        <authorList>
            <person name="Schnaars V."/>
            <person name="Wohlbrand L."/>
            <person name="Scheve S."/>
            <person name="Hinrichs C."/>
            <person name="Reinhardt R."/>
            <person name="Rabus R."/>
        </authorList>
    </citation>
    <scope>NUCLEOTIDE SEQUENCE</scope>
    <source>
        <strain evidence="1">5ac10</strain>
    </source>
</reference>
<evidence type="ECO:0000313" key="1">
    <source>
        <dbReference type="EMBL" id="QTA81193.1"/>
    </source>
</evidence>
<dbReference type="EMBL" id="CP061799">
    <property type="protein sequence ID" value="QTA81193.1"/>
    <property type="molecule type" value="Genomic_DNA"/>
</dbReference>
<protein>
    <submittedName>
        <fullName evidence="1">Uncharacterized protein</fullName>
    </submittedName>
</protein>